<evidence type="ECO:0000256" key="6">
    <source>
        <dbReference type="ARBA" id="ARBA00023239"/>
    </source>
</evidence>
<dbReference type="PROSITE" id="PS51171">
    <property type="entry name" value="PREPHENATE_DEHYDR_3"/>
    <property type="match status" value="1"/>
</dbReference>
<dbReference type="Gene3D" id="3.40.190.10">
    <property type="entry name" value="Periplasmic binding protein-like II"/>
    <property type="match status" value="2"/>
</dbReference>
<dbReference type="UniPathway" id="UPA00121">
    <property type="reaction ID" value="UER00345"/>
</dbReference>
<dbReference type="InterPro" id="IPR010982">
    <property type="entry name" value="Lambda_DNA-bd_dom_sf"/>
</dbReference>
<dbReference type="CDD" id="cd00093">
    <property type="entry name" value="HTH_XRE"/>
    <property type="match status" value="1"/>
</dbReference>
<sequence>MTVAQRIIQARRAAGLTQAGLAEKLDVSHSTVNRWEAGHREPNRETCLRLAEATGVNLDWLMLGSQVEPAGPMQRSRATASSFLLSSDRRDTYPPSIQQQYATSGETAMITNPAEDNPVIAYQGVPGAYSHLACREAFPHMEPLSCPSFEDAFAAVEDGRAGLAMIPIENSLGGRVADIHHLLPESNLYIVGEHFQPVHHHLLAPQGASFETVKEARSHTQALAQCRSTLRELGITPVKEADTAGAAKLVAELNDPTVAAVASSLAGETYGLKTLRARIEDKIGNVTRFIVMSRTRIEPDPRAGRCITSLVFALRSVPAALYKSMGGFATNGVNFIKLESYISVGDDSSARFYAEIEGHPAERSVDQAFEELQYFTTKVKVLGTYPISPFRTRD</sequence>
<dbReference type="Pfam" id="PF00800">
    <property type="entry name" value="PDT"/>
    <property type="match status" value="1"/>
</dbReference>
<dbReference type="Gene3D" id="1.10.260.40">
    <property type="entry name" value="lambda repressor-like DNA-binding domains"/>
    <property type="match status" value="1"/>
</dbReference>
<dbReference type="EC" id="4.2.1.51" evidence="2"/>
<protein>
    <recommendedName>
        <fullName evidence="2">prephenate dehydratase</fullName>
        <ecNumber evidence="2">4.2.1.51</ecNumber>
    </recommendedName>
</protein>
<dbReference type="InterPro" id="IPR001387">
    <property type="entry name" value="Cro/C1-type_HTH"/>
</dbReference>
<evidence type="ECO:0000256" key="1">
    <source>
        <dbReference type="ARBA" id="ARBA00004741"/>
    </source>
</evidence>
<feature type="domain" description="HTH cro/C1-type" evidence="8">
    <location>
        <begin position="7"/>
        <end position="61"/>
    </location>
</feature>
<dbReference type="SUPFAM" id="SSF55021">
    <property type="entry name" value="ACT-like"/>
    <property type="match status" value="1"/>
</dbReference>
<accession>A0A3D9H6I4</accession>
<evidence type="ECO:0000256" key="2">
    <source>
        <dbReference type="ARBA" id="ARBA00013147"/>
    </source>
</evidence>
<dbReference type="CDD" id="cd13631">
    <property type="entry name" value="PBP2_Ct-PDT_like"/>
    <property type="match status" value="1"/>
</dbReference>
<dbReference type="InterPro" id="IPR045865">
    <property type="entry name" value="ACT-like_dom_sf"/>
</dbReference>
<comment type="caution">
    <text evidence="11">The sequence shown here is derived from an EMBL/GenBank/DDBJ whole genome shotgun (WGS) entry which is preliminary data.</text>
</comment>
<dbReference type="PROSITE" id="PS50943">
    <property type="entry name" value="HTH_CROC1"/>
    <property type="match status" value="1"/>
</dbReference>
<dbReference type="RefSeq" id="WP_115938708.1">
    <property type="nucleotide sequence ID" value="NZ_QRDW01000012.1"/>
</dbReference>
<keyword evidence="3" id="KW-0028">Amino-acid biosynthesis</keyword>
<dbReference type="SMART" id="SM00530">
    <property type="entry name" value="HTH_XRE"/>
    <property type="match status" value="1"/>
</dbReference>
<dbReference type="GO" id="GO:0003677">
    <property type="term" value="F:DNA binding"/>
    <property type="evidence" value="ECO:0007669"/>
    <property type="project" value="InterPro"/>
</dbReference>
<dbReference type="SUPFAM" id="SSF53850">
    <property type="entry name" value="Periplasmic binding protein-like II"/>
    <property type="match status" value="1"/>
</dbReference>
<dbReference type="InterPro" id="IPR018528">
    <property type="entry name" value="Preph_deHydtase_CS"/>
</dbReference>
<keyword evidence="6" id="KW-0456">Lyase</keyword>
<feature type="domain" description="Prephenate dehydratase" evidence="9">
    <location>
        <begin position="119"/>
        <end position="294"/>
    </location>
</feature>
<dbReference type="InterPro" id="IPR002912">
    <property type="entry name" value="ACT_dom"/>
</dbReference>
<keyword evidence="12" id="KW-1185">Reference proteome</keyword>
<dbReference type="CDD" id="cd04905">
    <property type="entry name" value="ACT_CM-PDT"/>
    <property type="match status" value="1"/>
</dbReference>
<keyword evidence="4" id="KW-0057">Aromatic amino acid biosynthesis</keyword>
<proteinExistence type="predicted"/>
<dbReference type="SUPFAM" id="SSF47413">
    <property type="entry name" value="lambda repressor-like DNA-binding domains"/>
    <property type="match status" value="1"/>
</dbReference>
<evidence type="ECO:0000259" key="10">
    <source>
        <dbReference type="PROSITE" id="PS51671"/>
    </source>
</evidence>
<dbReference type="NCBIfam" id="NF008866">
    <property type="entry name" value="PRK11899.1"/>
    <property type="match status" value="1"/>
</dbReference>
<dbReference type="InterPro" id="IPR001086">
    <property type="entry name" value="Preph_deHydtase"/>
</dbReference>
<evidence type="ECO:0000259" key="8">
    <source>
        <dbReference type="PROSITE" id="PS50943"/>
    </source>
</evidence>
<name>A0A3D9H6I4_9PROT</name>
<evidence type="ECO:0000313" key="11">
    <source>
        <dbReference type="EMBL" id="RED45123.1"/>
    </source>
</evidence>
<dbReference type="Gene3D" id="3.30.70.260">
    <property type="match status" value="1"/>
</dbReference>
<evidence type="ECO:0000256" key="4">
    <source>
        <dbReference type="ARBA" id="ARBA00023141"/>
    </source>
</evidence>
<dbReference type="PANTHER" id="PTHR21022">
    <property type="entry name" value="PREPHENATE DEHYDRATASE P PROTEIN"/>
    <property type="match status" value="1"/>
</dbReference>
<organism evidence="11 12">
    <name type="scientific">Aestuariispira insulae</name>
    <dbReference type="NCBI Taxonomy" id="1461337"/>
    <lineage>
        <taxon>Bacteria</taxon>
        <taxon>Pseudomonadati</taxon>
        <taxon>Pseudomonadota</taxon>
        <taxon>Alphaproteobacteria</taxon>
        <taxon>Rhodospirillales</taxon>
        <taxon>Kiloniellaceae</taxon>
        <taxon>Aestuariispira</taxon>
    </lineage>
</organism>
<dbReference type="Proteomes" id="UP000256845">
    <property type="component" value="Unassembled WGS sequence"/>
</dbReference>
<dbReference type="PROSITE" id="PS51671">
    <property type="entry name" value="ACT"/>
    <property type="match status" value="1"/>
</dbReference>
<feature type="domain" description="ACT" evidence="10">
    <location>
        <begin position="309"/>
        <end position="386"/>
    </location>
</feature>
<comment type="pathway">
    <text evidence="1">Amino-acid biosynthesis; L-phenylalanine biosynthesis; phenylpyruvate from prephenate: step 1/1.</text>
</comment>
<dbReference type="AlphaFoldDB" id="A0A3D9H6I4"/>
<dbReference type="GO" id="GO:0004664">
    <property type="term" value="F:prephenate dehydratase activity"/>
    <property type="evidence" value="ECO:0007669"/>
    <property type="project" value="UniProtKB-EC"/>
</dbReference>
<evidence type="ECO:0000256" key="7">
    <source>
        <dbReference type="ARBA" id="ARBA00047848"/>
    </source>
</evidence>
<reference evidence="11 12" key="1">
    <citation type="submission" date="2018-07" db="EMBL/GenBank/DDBJ databases">
        <title>Genomic Encyclopedia of Type Strains, Phase III (KMG-III): the genomes of soil and plant-associated and newly described type strains.</title>
        <authorList>
            <person name="Whitman W."/>
        </authorList>
    </citation>
    <scope>NUCLEOTIDE SEQUENCE [LARGE SCALE GENOMIC DNA]</scope>
    <source>
        <strain evidence="11 12">CECT 8488</strain>
    </source>
</reference>
<keyword evidence="5" id="KW-0584">Phenylalanine biosynthesis</keyword>
<dbReference type="OrthoDB" id="9802281at2"/>
<evidence type="ECO:0000256" key="3">
    <source>
        <dbReference type="ARBA" id="ARBA00022605"/>
    </source>
</evidence>
<comment type="catalytic activity">
    <reaction evidence="7">
        <text>prephenate + H(+) = 3-phenylpyruvate + CO2 + H2O</text>
        <dbReference type="Rhea" id="RHEA:21648"/>
        <dbReference type="ChEBI" id="CHEBI:15377"/>
        <dbReference type="ChEBI" id="CHEBI:15378"/>
        <dbReference type="ChEBI" id="CHEBI:16526"/>
        <dbReference type="ChEBI" id="CHEBI:18005"/>
        <dbReference type="ChEBI" id="CHEBI:29934"/>
        <dbReference type="EC" id="4.2.1.51"/>
    </reaction>
</comment>
<dbReference type="Pfam" id="PF01381">
    <property type="entry name" value="HTH_3"/>
    <property type="match status" value="1"/>
</dbReference>
<dbReference type="PROSITE" id="PS00857">
    <property type="entry name" value="PREPHENATE_DEHYDR_1"/>
    <property type="match status" value="1"/>
</dbReference>
<dbReference type="PANTHER" id="PTHR21022:SF19">
    <property type="entry name" value="PREPHENATE DEHYDRATASE-RELATED"/>
    <property type="match status" value="1"/>
</dbReference>
<gene>
    <name evidence="11" type="ORF">DFP90_112117</name>
</gene>
<evidence type="ECO:0000313" key="12">
    <source>
        <dbReference type="Proteomes" id="UP000256845"/>
    </source>
</evidence>
<evidence type="ECO:0000256" key="5">
    <source>
        <dbReference type="ARBA" id="ARBA00023222"/>
    </source>
</evidence>
<dbReference type="GO" id="GO:0009094">
    <property type="term" value="P:L-phenylalanine biosynthetic process"/>
    <property type="evidence" value="ECO:0007669"/>
    <property type="project" value="UniProtKB-UniPathway"/>
</dbReference>
<evidence type="ECO:0000259" key="9">
    <source>
        <dbReference type="PROSITE" id="PS51171"/>
    </source>
</evidence>
<dbReference type="EMBL" id="QRDW01000012">
    <property type="protein sequence ID" value="RED45123.1"/>
    <property type="molecule type" value="Genomic_DNA"/>
</dbReference>
<dbReference type="GO" id="GO:0005737">
    <property type="term" value="C:cytoplasm"/>
    <property type="evidence" value="ECO:0007669"/>
    <property type="project" value="TreeGrafter"/>
</dbReference>